<evidence type="ECO:0000256" key="1">
    <source>
        <dbReference type="SAM" id="Phobius"/>
    </source>
</evidence>
<feature type="transmembrane region" description="Helical" evidence="1">
    <location>
        <begin position="27"/>
        <end position="52"/>
    </location>
</feature>
<gene>
    <name evidence="2" type="ORF">HXK03_02860</name>
</gene>
<sequence>MSTQTPDLVKSSPSALRLGLIDWQPTVVLYLLVLVGQFLVNGLVTGILYLSLGESSEQIYQAQTNSAFVTGVFIFINAVVNATIGMRASSLSGAARPALTASTYVTTVLFIVLGSIFWWLLLAAQPLLYFTGAATYPMGIDSWLFIIVAWIACDGAGRFIGGTGRCVGTLWKRSFALMGAIPLGICAILAPITWFVLTTVHKVGLLGPMHPAYWLLGLLPLVVCAAGWPLTASGHIRRMA</sequence>
<feature type="transmembrane region" description="Helical" evidence="1">
    <location>
        <begin position="98"/>
        <end position="121"/>
    </location>
</feature>
<organism evidence="2 3">
    <name type="scientific">Schaalia georgiae</name>
    <dbReference type="NCBI Taxonomy" id="52768"/>
    <lineage>
        <taxon>Bacteria</taxon>
        <taxon>Bacillati</taxon>
        <taxon>Actinomycetota</taxon>
        <taxon>Actinomycetes</taxon>
        <taxon>Actinomycetales</taxon>
        <taxon>Actinomycetaceae</taxon>
        <taxon>Schaalia</taxon>
    </lineage>
</organism>
<feature type="transmembrane region" description="Helical" evidence="1">
    <location>
        <begin position="212"/>
        <end position="231"/>
    </location>
</feature>
<dbReference type="AlphaFoldDB" id="A0A929MYZ3"/>
<dbReference type="EMBL" id="JABZFZ010000099">
    <property type="protein sequence ID" value="MBF0939804.1"/>
    <property type="molecule type" value="Genomic_DNA"/>
</dbReference>
<reference evidence="2" key="1">
    <citation type="submission" date="2020-04" db="EMBL/GenBank/DDBJ databases">
        <title>Deep metagenomics examines the oral microbiome during advanced dental caries in children, revealing novel taxa and co-occurrences with host molecules.</title>
        <authorList>
            <person name="Baker J.L."/>
            <person name="Morton J.T."/>
            <person name="Dinis M."/>
            <person name="Alvarez R."/>
            <person name="Tran N.C."/>
            <person name="Knight R."/>
            <person name="Edlund A."/>
        </authorList>
    </citation>
    <scope>NUCLEOTIDE SEQUENCE</scope>
    <source>
        <strain evidence="2">JCVI_32_bin.64</strain>
    </source>
</reference>
<keyword evidence="1" id="KW-0812">Transmembrane</keyword>
<evidence type="ECO:0000313" key="2">
    <source>
        <dbReference type="EMBL" id="MBF0939804.1"/>
    </source>
</evidence>
<keyword evidence="1" id="KW-1133">Transmembrane helix</keyword>
<dbReference type="Proteomes" id="UP000718630">
    <property type="component" value="Unassembled WGS sequence"/>
</dbReference>
<accession>A0A929MYZ3</accession>
<comment type="caution">
    <text evidence="2">The sequence shown here is derived from an EMBL/GenBank/DDBJ whole genome shotgun (WGS) entry which is preliminary data.</text>
</comment>
<proteinExistence type="predicted"/>
<feature type="transmembrane region" description="Helical" evidence="1">
    <location>
        <begin position="67"/>
        <end position="86"/>
    </location>
</feature>
<evidence type="ECO:0000313" key="3">
    <source>
        <dbReference type="Proteomes" id="UP000718630"/>
    </source>
</evidence>
<keyword evidence="1" id="KW-0472">Membrane</keyword>
<feature type="transmembrane region" description="Helical" evidence="1">
    <location>
        <begin position="174"/>
        <end position="197"/>
    </location>
</feature>
<name>A0A929MYZ3_9ACTO</name>
<protein>
    <submittedName>
        <fullName evidence="2">Uncharacterized protein</fullName>
    </submittedName>
</protein>